<comment type="caution">
    <text evidence="5">The sequence shown here is derived from an EMBL/GenBank/DDBJ whole genome shotgun (WGS) entry which is preliminary data.</text>
</comment>
<name>A0A1W0XBN5_HYPEX</name>
<dbReference type="PANTHER" id="PTHR14002">
    <property type="entry name" value="ENDOGLIN/TGF-BETA RECEPTOR TYPE III"/>
    <property type="match status" value="1"/>
</dbReference>
<gene>
    <name evidence="5" type="ORF">BV898_01139</name>
</gene>
<proteinExistence type="predicted"/>
<dbReference type="InterPro" id="IPR055355">
    <property type="entry name" value="ZP-C"/>
</dbReference>
<evidence type="ECO:0000259" key="4">
    <source>
        <dbReference type="PROSITE" id="PS51034"/>
    </source>
</evidence>
<dbReference type="Proteomes" id="UP000192578">
    <property type="component" value="Unassembled WGS sequence"/>
</dbReference>
<dbReference type="EMBL" id="MTYJ01000004">
    <property type="protein sequence ID" value="OQV24927.1"/>
    <property type="molecule type" value="Genomic_DNA"/>
</dbReference>
<dbReference type="SMART" id="SM00241">
    <property type="entry name" value="ZP"/>
    <property type="match status" value="1"/>
</dbReference>
<protein>
    <recommendedName>
        <fullName evidence="4">ZP domain-containing protein</fullName>
    </recommendedName>
</protein>
<feature type="domain" description="ZP" evidence="4">
    <location>
        <begin position="32"/>
        <end position="310"/>
    </location>
</feature>
<keyword evidence="2" id="KW-1015">Disulfide bond</keyword>
<dbReference type="InterPro" id="IPR001507">
    <property type="entry name" value="ZP_dom"/>
</dbReference>
<sequence length="350" mass="38647">MLQVTSLLVVVCLAALGVSGKAVSQHSAGKLICDGAQAEYRVQDIHVYQQAFPSITNLTELARARVAKVQIGSDPNNPACQAQRYPPLSPVSYQNSYAILVPFNQCGFVEETNPQTQEITYTSRASIVAHYPHPPNMPHITRPITINIPLICRTSGLAHLNVSNQQFWPKVIDGPPHNETFGVTLSAKSRTDVLDNFGEFGRTEVHIVTVELDDAFDDNYNILESRCWATPDANRNNPINYPFISPRGCNDVGAGFVEVDRTAQRVLKFTVAEFWFGEAPAGKVIYFHCDINICTKSDPTGHCTPSCTQSRAASTRGGSRLLISNPIEWHTPNVRPRVVIDRDGHPTRLQ</sequence>
<reference evidence="6" key="1">
    <citation type="submission" date="2017-01" db="EMBL/GenBank/DDBJ databases">
        <title>Comparative genomics of anhydrobiosis in the tardigrade Hypsibius dujardini.</title>
        <authorList>
            <person name="Yoshida Y."/>
            <person name="Koutsovoulos G."/>
            <person name="Laetsch D."/>
            <person name="Stevens L."/>
            <person name="Kumar S."/>
            <person name="Horikawa D."/>
            <person name="Ishino K."/>
            <person name="Komine S."/>
            <person name="Tomita M."/>
            <person name="Blaxter M."/>
            <person name="Arakawa K."/>
        </authorList>
    </citation>
    <scope>NUCLEOTIDE SEQUENCE [LARGE SCALE GENOMIC DNA]</scope>
    <source>
        <strain evidence="6">Z151</strain>
    </source>
</reference>
<evidence type="ECO:0000256" key="2">
    <source>
        <dbReference type="ARBA" id="ARBA00023157"/>
    </source>
</evidence>
<keyword evidence="6" id="KW-1185">Reference proteome</keyword>
<dbReference type="Gene3D" id="2.60.40.4100">
    <property type="entry name" value="Zona pellucida, ZP-C domain"/>
    <property type="match status" value="1"/>
</dbReference>
<evidence type="ECO:0000313" key="5">
    <source>
        <dbReference type="EMBL" id="OQV24927.1"/>
    </source>
</evidence>
<keyword evidence="1 3" id="KW-0732">Signal</keyword>
<dbReference type="PANTHER" id="PTHR14002:SF54">
    <property type="entry name" value="ZONA PELLUCIDA SPERM-BINDING PROTEIN 2"/>
    <property type="match status" value="1"/>
</dbReference>
<dbReference type="Pfam" id="PF00100">
    <property type="entry name" value="Zona_pellucida"/>
    <property type="match status" value="1"/>
</dbReference>
<organism evidence="5 6">
    <name type="scientific">Hypsibius exemplaris</name>
    <name type="common">Freshwater tardigrade</name>
    <dbReference type="NCBI Taxonomy" id="2072580"/>
    <lineage>
        <taxon>Eukaryota</taxon>
        <taxon>Metazoa</taxon>
        <taxon>Ecdysozoa</taxon>
        <taxon>Tardigrada</taxon>
        <taxon>Eutardigrada</taxon>
        <taxon>Parachela</taxon>
        <taxon>Hypsibioidea</taxon>
        <taxon>Hypsibiidae</taxon>
        <taxon>Hypsibius</taxon>
    </lineage>
</organism>
<evidence type="ECO:0000256" key="1">
    <source>
        <dbReference type="ARBA" id="ARBA00022729"/>
    </source>
</evidence>
<feature type="chain" id="PRO_5012574101" description="ZP domain-containing protein" evidence="3">
    <location>
        <begin position="21"/>
        <end position="350"/>
    </location>
</feature>
<dbReference type="OrthoDB" id="9987373at2759"/>
<evidence type="ECO:0000313" key="6">
    <source>
        <dbReference type="Proteomes" id="UP000192578"/>
    </source>
</evidence>
<evidence type="ECO:0000256" key="3">
    <source>
        <dbReference type="SAM" id="SignalP"/>
    </source>
</evidence>
<feature type="signal peptide" evidence="3">
    <location>
        <begin position="1"/>
        <end position="20"/>
    </location>
</feature>
<dbReference type="InterPro" id="IPR042235">
    <property type="entry name" value="ZP-C_dom"/>
</dbReference>
<accession>A0A1W0XBN5</accession>
<dbReference type="AlphaFoldDB" id="A0A1W0XBN5"/>
<dbReference type="PROSITE" id="PS51034">
    <property type="entry name" value="ZP_2"/>
    <property type="match status" value="1"/>
</dbReference>